<evidence type="ECO:0000256" key="1">
    <source>
        <dbReference type="SAM" id="MobiDB-lite"/>
    </source>
</evidence>
<dbReference type="AlphaFoldDB" id="A0A8S3YFZ6"/>
<feature type="compositionally biased region" description="Polar residues" evidence="1">
    <location>
        <begin position="1"/>
        <end position="10"/>
    </location>
</feature>
<dbReference type="EMBL" id="CAJHNH020000214">
    <property type="protein sequence ID" value="CAG5116133.1"/>
    <property type="molecule type" value="Genomic_DNA"/>
</dbReference>
<feature type="region of interest" description="Disordered" evidence="1">
    <location>
        <begin position="197"/>
        <end position="228"/>
    </location>
</feature>
<keyword evidence="3" id="KW-1185">Reference proteome</keyword>
<accession>A0A8S3YFZ6</accession>
<organism evidence="2 3">
    <name type="scientific">Candidula unifasciata</name>
    <dbReference type="NCBI Taxonomy" id="100452"/>
    <lineage>
        <taxon>Eukaryota</taxon>
        <taxon>Metazoa</taxon>
        <taxon>Spiralia</taxon>
        <taxon>Lophotrochozoa</taxon>
        <taxon>Mollusca</taxon>
        <taxon>Gastropoda</taxon>
        <taxon>Heterobranchia</taxon>
        <taxon>Euthyneura</taxon>
        <taxon>Panpulmonata</taxon>
        <taxon>Eupulmonata</taxon>
        <taxon>Stylommatophora</taxon>
        <taxon>Helicina</taxon>
        <taxon>Helicoidea</taxon>
        <taxon>Geomitridae</taxon>
        <taxon>Candidula</taxon>
    </lineage>
</organism>
<gene>
    <name evidence="2" type="ORF">CUNI_LOCUS1691</name>
</gene>
<dbReference type="Proteomes" id="UP000678393">
    <property type="component" value="Unassembled WGS sequence"/>
</dbReference>
<feature type="non-terminal residue" evidence="2">
    <location>
        <position position="331"/>
    </location>
</feature>
<feature type="non-terminal residue" evidence="2">
    <location>
        <position position="1"/>
    </location>
</feature>
<protein>
    <submittedName>
        <fullName evidence="2">Uncharacterized protein</fullName>
    </submittedName>
</protein>
<evidence type="ECO:0000313" key="2">
    <source>
        <dbReference type="EMBL" id="CAG5116133.1"/>
    </source>
</evidence>
<proteinExistence type="predicted"/>
<name>A0A8S3YFZ6_9EUPU</name>
<feature type="compositionally biased region" description="Polar residues" evidence="1">
    <location>
        <begin position="212"/>
        <end position="228"/>
    </location>
</feature>
<evidence type="ECO:0000313" key="3">
    <source>
        <dbReference type="Proteomes" id="UP000678393"/>
    </source>
</evidence>
<feature type="region of interest" description="Disordered" evidence="1">
    <location>
        <begin position="1"/>
        <end position="33"/>
    </location>
</feature>
<comment type="caution">
    <text evidence="2">The sequence shown here is derived from an EMBL/GenBank/DDBJ whole genome shotgun (WGS) entry which is preliminary data.</text>
</comment>
<feature type="region of interest" description="Disordered" evidence="1">
    <location>
        <begin position="244"/>
        <end position="265"/>
    </location>
</feature>
<sequence length="331" mass="35111">NKTKSMSEPSSPEVKMEVTEDKDDEAYGRSGLMSLPESIFSKTEEDRRAGQCGRQRKVVMTGLSGSLFTTRGKLQLPVINSNVFKNSEAGGQRYDQKSVLLHVVPSFGQVGASIIPSSASLPNTAQSASTSLSKPVSNASSVISSSLSAASSLSHLTSSNDTVTLTNMQARLFQMLLKKYNIDPSNEVATTSSISPLHSTTLSSAPLKRASPITSPLTTSRSVPSPFQTQGTLFYSQAGVQISEGSSAGNRGQATERNGSPNTFNQQIPLYQHQLVAVFGNNHRHLTQNGAPLESDDSKALESPLNLSTSGRQDASDGRSAISSQVQAEVS</sequence>
<feature type="region of interest" description="Disordered" evidence="1">
    <location>
        <begin position="286"/>
        <end position="331"/>
    </location>
</feature>
<feature type="compositionally biased region" description="Polar residues" evidence="1">
    <location>
        <begin position="321"/>
        <end position="331"/>
    </location>
</feature>
<reference evidence="2" key="1">
    <citation type="submission" date="2021-04" db="EMBL/GenBank/DDBJ databases">
        <authorList>
            <consortium name="Molecular Ecology Group"/>
        </authorList>
    </citation>
    <scope>NUCLEOTIDE SEQUENCE</scope>
</reference>